<evidence type="ECO:0000256" key="3">
    <source>
        <dbReference type="ARBA" id="ARBA00022553"/>
    </source>
</evidence>
<dbReference type="Proteomes" id="UP001064087">
    <property type="component" value="Chromosome"/>
</dbReference>
<dbReference type="InterPro" id="IPR003594">
    <property type="entry name" value="HATPase_dom"/>
</dbReference>
<evidence type="ECO:0000256" key="5">
    <source>
        <dbReference type="ARBA" id="ARBA00022777"/>
    </source>
</evidence>
<evidence type="ECO:0000256" key="6">
    <source>
        <dbReference type="ARBA" id="ARBA00023012"/>
    </source>
</evidence>
<feature type="transmembrane region" description="Helical" evidence="7">
    <location>
        <begin position="51"/>
        <end position="75"/>
    </location>
</feature>
<dbReference type="InterPro" id="IPR036890">
    <property type="entry name" value="HATPase_C_sf"/>
</dbReference>
<evidence type="ECO:0000313" key="9">
    <source>
        <dbReference type="EMBL" id="UXX82531.1"/>
    </source>
</evidence>
<keyword evidence="7" id="KW-0812">Transmembrane</keyword>
<evidence type="ECO:0000256" key="2">
    <source>
        <dbReference type="ARBA" id="ARBA00012438"/>
    </source>
</evidence>
<dbReference type="InterPro" id="IPR003661">
    <property type="entry name" value="HisK_dim/P_dom"/>
</dbReference>
<dbReference type="SUPFAM" id="SSF55874">
    <property type="entry name" value="ATPase domain of HSP90 chaperone/DNA topoisomerase II/histidine kinase"/>
    <property type="match status" value="1"/>
</dbReference>
<dbReference type="EC" id="2.7.13.3" evidence="2"/>
<dbReference type="Pfam" id="PF02518">
    <property type="entry name" value="HATPase_c"/>
    <property type="match status" value="1"/>
</dbReference>
<feature type="domain" description="Histidine kinase" evidence="8">
    <location>
        <begin position="234"/>
        <end position="453"/>
    </location>
</feature>
<reference evidence="9" key="1">
    <citation type="submission" date="2022-10" db="EMBL/GenBank/DDBJ databases">
        <title>Roseovarius pelagicus sp. nov., isolated from Arctic seawater.</title>
        <authorList>
            <person name="Hong Y.W."/>
            <person name="Hwang C.Y."/>
        </authorList>
    </citation>
    <scope>NUCLEOTIDE SEQUENCE</scope>
    <source>
        <strain evidence="9">HL-MP18</strain>
    </source>
</reference>
<evidence type="ECO:0000256" key="1">
    <source>
        <dbReference type="ARBA" id="ARBA00000085"/>
    </source>
</evidence>
<proteinExistence type="predicted"/>
<organism evidence="9 10">
    <name type="scientific">Roseovarius pelagicus</name>
    <dbReference type="NCBI Taxonomy" id="2980108"/>
    <lineage>
        <taxon>Bacteria</taxon>
        <taxon>Pseudomonadati</taxon>
        <taxon>Pseudomonadota</taxon>
        <taxon>Alphaproteobacteria</taxon>
        <taxon>Rhodobacterales</taxon>
        <taxon>Roseobacteraceae</taxon>
        <taxon>Roseovarius</taxon>
    </lineage>
</organism>
<keyword evidence="4" id="KW-0808">Transferase</keyword>
<dbReference type="Pfam" id="PF00512">
    <property type="entry name" value="HisKA"/>
    <property type="match status" value="1"/>
</dbReference>
<feature type="transmembrane region" description="Helical" evidence="7">
    <location>
        <begin position="124"/>
        <end position="141"/>
    </location>
</feature>
<dbReference type="Gene3D" id="3.30.565.10">
    <property type="entry name" value="Histidine kinase-like ATPase, C-terminal domain"/>
    <property type="match status" value="1"/>
</dbReference>
<keyword evidence="7" id="KW-1133">Transmembrane helix</keyword>
<gene>
    <name evidence="9" type="ORF">N7U68_15730</name>
</gene>
<dbReference type="EMBL" id="CP106738">
    <property type="protein sequence ID" value="UXX82531.1"/>
    <property type="molecule type" value="Genomic_DNA"/>
</dbReference>
<dbReference type="RefSeq" id="WP_165194042.1">
    <property type="nucleotide sequence ID" value="NZ_CP106738.1"/>
</dbReference>
<evidence type="ECO:0000313" key="10">
    <source>
        <dbReference type="Proteomes" id="UP001064087"/>
    </source>
</evidence>
<keyword evidence="5 9" id="KW-0418">Kinase</keyword>
<dbReference type="InterPro" id="IPR004358">
    <property type="entry name" value="Sig_transdc_His_kin-like_C"/>
</dbReference>
<keyword evidence="6" id="KW-0902">Two-component regulatory system</keyword>
<comment type="catalytic activity">
    <reaction evidence="1">
        <text>ATP + protein L-histidine = ADP + protein N-phospho-L-histidine.</text>
        <dbReference type="EC" id="2.7.13.3"/>
    </reaction>
</comment>
<protein>
    <recommendedName>
        <fullName evidence="2">histidine kinase</fullName>
        <ecNumber evidence="2">2.7.13.3</ecNumber>
    </recommendedName>
</protein>
<feature type="transmembrane region" description="Helical" evidence="7">
    <location>
        <begin position="96"/>
        <end position="118"/>
    </location>
</feature>
<dbReference type="InterPro" id="IPR005467">
    <property type="entry name" value="His_kinase_dom"/>
</dbReference>
<feature type="transmembrane region" description="Helical" evidence="7">
    <location>
        <begin position="153"/>
        <end position="173"/>
    </location>
</feature>
<dbReference type="PRINTS" id="PR00344">
    <property type="entry name" value="BCTRLSENSOR"/>
</dbReference>
<accession>A0ABY6D8S6</accession>
<dbReference type="InterPro" id="IPR036097">
    <property type="entry name" value="HisK_dim/P_sf"/>
</dbReference>
<dbReference type="Gene3D" id="1.10.287.130">
    <property type="match status" value="1"/>
</dbReference>
<evidence type="ECO:0000256" key="7">
    <source>
        <dbReference type="SAM" id="Phobius"/>
    </source>
</evidence>
<keyword evidence="10" id="KW-1185">Reference proteome</keyword>
<dbReference type="PANTHER" id="PTHR43711">
    <property type="entry name" value="TWO-COMPONENT HISTIDINE KINASE"/>
    <property type="match status" value="1"/>
</dbReference>
<dbReference type="PROSITE" id="PS50109">
    <property type="entry name" value="HIS_KIN"/>
    <property type="match status" value="1"/>
</dbReference>
<evidence type="ECO:0000259" key="8">
    <source>
        <dbReference type="PROSITE" id="PS50109"/>
    </source>
</evidence>
<dbReference type="InterPro" id="IPR050736">
    <property type="entry name" value="Sensor_HK_Regulatory"/>
</dbReference>
<dbReference type="SMART" id="SM00387">
    <property type="entry name" value="HATPase_c"/>
    <property type="match status" value="1"/>
</dbReference>
<dbReference type="SUPFAM" id="SSF47384">
    <property type="entry name" value="Homodimeric domain of signal transducing histidine kinase"/>
    <property type="match status" value="1"/>
</dbReference>
<dbReference type="PANTHER" id="PTHR43711:SF31">
    <property type="entry name" value="HISTIDINE KINASE"/>
    <property type="match status" value="1"/>
</dbReference>
<sequence length="477" mass="53319">MSVKKFYQLSLRNNRNLFRLNAQMTDYARTGVALLPQRLAIYIAALSLVGFYYSSLVAIVCGGFLILSELFDLLTFRRILRMKKRDIADTRLNMRLLMIATAVSAANIAVFTAAIAHLQGPTSHFMPLFFLFAAGLFATMNNHQLKPILHLRLSFYFAVFFFIPLSDIISTSAPFSSELWAEFLTSIFVMFFLVDCSRISTGLYDKTLVQMEEIRQEHEKAKSAFVAKSDFLATVSHELRTPLTSIKGTLDLVDYGAYGEVPEKMKGALSIAQRNAGRLNALINDLLDLQKIEAGRMSFQFGTIGLADFLVQAVASNQPFASKFNVTFVLEDVPQHLFIYVDEARLHQVMSNILSNAAKFSNPGDAVTVTCQDRGDTVRISIIDRGIGLSESDRQIVFDEFSQLDSSDRRKVGGTGLGMNISKRIINAHSGVLDYFRNEGVGTTFYVDLPLVDADNESVSEEARVLFSNEHHEMQPE</sequence>
<keyword evidence="3" id="KW-0597">Phosphoprotein</keyword>
<dbReference type="GO" id="GO:0016301">
    <property type="term" value="F:kinase activity"/>
    <property type="evidence" value="ECO:0007669"/>
    <property type="project" value="UniProtKB-KW"/>
</dbReference>
<evidence type="ECO:0000256" key="4">
    <source>
        <dbReference type="ARBA" id="ARBA00022679"/>
    </source>
</evidence>
<keyword evidence="7" id="KW-0472">Membrane</keyword>
<name>A0ABY6D8S6_9RHOB</name>
<dbReference type="SMART" id="SM00388">
    <property type="entry name" value="HisKA"/>
    <property type="match status" value="1"/>
</dbReference>
<dbReference type="CDD" id="cd00082">
    <property type="entry name" value="HisKA"/>
    <property type="match status" value="1"/>
</dbReference>